<protein>
    <submittedName>
        <fullName evidence="1">Uncharacterized protein</fullName>
    </submittedName>
</protein>
<dbReference type="Proteomes" id="UP000886657">
    <property type="component" value="Unassembled WGS sequence"/>
</dbReference>
<reference evidence="1" key="1">
    <citation type="submission" date="2020-10" db="EMBL/GenBank/DDBJ databases">
        <title>Connecting structure to function with the recovery of over 1000 high-quality activated sludge metagenome-assembled genomes encoding full-length rRNA genes using long-read sequencing.</title>
        <authorList>
            <person name="Singleton C.M."/>
            <person name="Petriglieri F."/>
            <person name="Kristensen J.M."/>
            <person name="Kirkegaard R.H."/>
            <person name="Michaelsen T.Y."/>
            <person name="Andersen M.H."/>
            <person name="Karst S.M."/>
            <person name="Dueholm M.S."/>
            <person name="Nielsen P.H."/>
            <person name="Albertsen M."/>
        </authorList>
    </citation>
    <scope>NUCLEOTIDE SEQUENCE</scope>
    <source>
        <strain evidence="1">Skiv_18-Q3-R9-52_MAXAC.067</strain>
    </source>
</reference>
<proteinExistence type="predicted"/>
<evidence type="ECO:0000313" key="1">
    <source>
        <dbReference type="EMBL" id="MBK9795453.1"/>
    </source>
</evidence>
<organism evidence="1 2">
    <name type="scientific">Candidatus Geothrix skivensis</name>
    <dbReference type="NCBI Taxonomy" id="2954439"/>
    <lineage>
        <taxon>Bacteria</taxon>
        <taxon>Pseudomonadati</taxon>
        <taxon>Acidobacteriota</taxon>
        <taxon>Holophagae</taxon>
        <taxon>Holophagales</taxon>
        <taxon>Holophagaceae</taxon>
        <taxon>Geothrix</taxon>
    </lineage>
</organism>
<evidence type="ECO:0000313" key="2">
    <source>
        <dbReference type="Proteomes" id="UP000886657"/>
    </source>
</evidence>
<comment type="caution">
    <text evidence="1">The sequence shown here is derived from an EMBL/GenBank/DDBJ whole genome shotgun (WGS) entry which is preliminary data.</text>
</comment>
<accession>A0A9D7XH98</accession>
<sequence length="221" mass="25094">MTPNPVIRWIAVCLLLGIPLIAQPSPERQVRMVVKATSPRFPKGSFAEKPKVIHRLGDRFARIEEESNPDTKLHLLIVCKAPDTWMVNRADGTGKHLVDPDPKGEVRFPMFPKEGMPVGFPPSLANLEFGREVQYFDSFKAPYTPMKTPMGEMVKQVLGTEDWTLILVRKEEKGVPAFLFLMNKEGIFTVYEYLEFQFLPSPDLKLFEAPAEIRYAEQSAS</sequence>
<dbReference type="EMBL" id="JADKIO010000005">
    <property type="protein sequence ID" value="MBK9795453.1"/>
    <property type="molecule type" value="Genomic_DNA"/>
</dbReference>
<dbReference type="AlphaFoldDB" id="A0A9D7XH98"/>
<name>A0A9D7XH98_9BACT</name>
<gene>
    <name evidence="1" type="ORF">IPP58_02960</name>
</gene>